<evidence type="ECO:0000313" key="1">
    <source>
        <dbReference type="EMBL" id="EET43433.1"/>
    </source>
</evidence>
<name>C6M8B9_NEISI</name>
<dbReference type="Proteomes" id="UP000005365">
    <property type="component" value="Unassembled WGS sequence"/>
</dbReference>
<dbReference type="AlphaFoldDB" id="C6M8B9"/>
<accession>C6M8B9</accession>
<gene>
    <name evidence="1" type="ORF">NEISICOT_02788</name>
</gene>
<proteinExistence type="predicted"/>
<dbReference type="EMBL" id="ACKO02000020">
    <property type="protein sequence ID" value="EET43433.1"/>
    <property type="molecule type" value="Genomic_DNA"/>
</dbReference>
<protein>
    <submittedName>
        <fullName evidence="1">Uncharacterized protein</fullName>
    </submittedName>
</protein>
<reference evidence="1" key="1">
    <citation type="submission" date="2009-07" db="EMBL/GenBank/DDBJ databases">
        <authorList>
            <person name="Weinstock G."/>
            <person name="Sodergren E."/>
            <person name="Clifton S."/>
            <person name="Fulton L."/>
            <person name="Fulton B."/>
            <person name="Courtney L."/>
            <person name="Fronick C."/>
            <person name="Harrison M."/>
            <person name="Strong C."/>
            <person name="Farmer C."/>
            <person name="Delahaunty K."/>
            <person name="Markovic C."/>
            <person name="Hall O."/>
            <person name="Minx P."/>
            <person name="Tomlinson C."/>
            <person name="Mitreva M."/>
            <person name="Nelson J."/>
            <person name="Hou S."/>
            <person name="Wollam A."/>
            <person name="Pepin K.H."/>
            <person name="Johnson M."/>
            <person name="Bhonagiri V."/>
            <person name="Nash W.E."/>
            <person name="Warren W."/>
            <person name="Chinwalla A."/>
            <person name="Mardis E.R."/>
            <person name="Wilson R.K."/>
        </authorList>
    </citation>
    <scope>NUCLEOTIDE SEQUENCE [LARGE SCALE GENOMIC DNA]</scope>
    <source>
        <strain evidence="1">ATCC 29256</strain>
    </source>
</reference>
<evidence type="ECO:0000313" key="2">
    <source>
        <dbReference type="Proteomes" id="UP000005365"/>
    </source>
</evidence>
<sequence>MGVLAEAAVTKKAAVRPKMVFSCVVILVINEKKILGNHT</sequence>
<organism evidence="1 2">
    <name type="scientific">Neisseria sicca ATCC 29256</name>
    <dbReference type="NCBI Taxonomy" id="547045"/>
    <lineage>
        <taxon>Bacteria</taxon>
        <taxon>Pseudomonadati</taxon>
        <taxon>Pseudomonadota</taxon>
        <taxon>Betaproteobacteria</taxon>
        <taxon>Neisseriales</taxon>
        <taxon>Neisseriaceae</taxon>
        <taxon>Neisseria</taxon>
    </lineage>
</organism>
<keyword evidence="2" id="KW-1185">Reference proteome</keyword>
<comment type="caution">
    <text evidence="1">The sequence shown here is derived from an EMBL/GenBank/DDBJ whole genome shotgun (WGS) entry which is preliminary data.</text>
</comment>